<dbReference type="OrthoDB" id="446635at2759"/>
<sequence length="292" mass="33055">MAPPKWSLSLKGAMAPAKAPAAGQARLQFDEEDAPSHVPNPSSRSAAPVSKAVRRQQAEAEAIDASTFDYDGVYDKMKQVERDMRQAKKEEDKSRKPKYMQNFMEAAEIRERDRLRAESKMIQRQRAAEGDEFAGKEAFVTSAYKEQQEELQRAEEEESIREARERQRSRGVAAFHQKILDEESRRRQATVDALADLKPDDAAAAPVSEEVTDRMKAEQAAKQGLKVELNDDHQIVDRRDLLQRGLNVMRKRKEPDNETQDTPPVSSRAKRSQLMEEALLAKLMGSDEEDSS</sequence>
<dbReference type="Pfam" id="PF09745">
    <property type="entry name" value="NSRP1_N"/>
    <property type="match status" value="1"/>
</dbReference>
<name>A0A0M8MNB5_9BASI</name>
<comment type="similarity">
    <text evidence="1">Belongs to the NSRP1 family.</text>
</comment>
<feature type="compositionally biased region" description="Low complexity" evidence="3">
    <location>
        <begin position="11"/>
        <end position="25"/>
    </location>
</feature>
<dbReference type="GeneID" id="28727120"/>
<dbReference type="STRING" id="77020.A0A0M8MNB5"/>
<dbReference type="GO" id="GO:0000381">
    <property type="term" value="P:regulation of alternative mRNA splicing, via spliceosome"/>
    <property type="evidence" value="ECO:0007669"/>
    <property type="project" value="InterPro"/>
</dbReference>
<feature type="compositionally biased region" description="Basic and acidic residues" evidence="3">
    <location>
        <begin position="82"/>
        <end position="94"/>
    </location>
</feature>
<comment type="caution">
    <text evidence="5">The sequence shown here is derived from an EMBL/GenBank/DDBJ whole genome shotgun (WGS) entry which is preliminary data.</text>
</comment>
<evidence type="ECO:0000256" key="1">
    <source>
        <dbReference type="ARBA" id="ARBA00010126"/>
    </source>
</evidence>
<proteinExistence type="inferred from homology"/>
<keyword evidence="2" id="KW-0175">Coiled coil</keyword>
<dbReference type="PANTHER" id="PTHR47845:SF1">
    <property type="entry name" value="NUCLEAR SPECKLE SPLICING REGULATORY PROTEIN 1 HOMOLOG"/>
    <property type="match status" value="1"/>
</dbReference>
<dbReference type="RefSeq" id="XP_017992660.1">
    <property type="nucleotide sequence ID" value="XM_018135245.1"/>
</dbReference>
<organism evidence="5 6">
    <name type="scientific">Malassezia pachydermatis</name>
    <dbReference type="NCBI Taxonomy" id="77020"/>
    <lineage>
        <taxon>Eukaryota</taxon>
        <taxon>Fungi</taxon>
        <taxon>Dikarya</taxon>
        <taxon>Basidiomycota</taxon>
        <taxon>Ustilaginomycotina</taxon>
        <taxon>Malasseziomycetes</taxon>
        <taxon>Malasseziales</taxon>
        <taxon>Malasseziaceae</taxon>
        <taxon>Malassezia</taxon>
    </lineage>
</organism>
<evidence type="ECO:0000313" key="5">
    <source>
        <dbReference type="EMBL" id="KOS15028.1"/>
    </source>
</evidence>
<dbReference type="Proteomes" id="UP000037751">
    <property type="component" value="Unassembled WGS sequence"/>
</dbReference>
<accession>A0A0M8MNB5</accession>
<dbReference type="InterPro" id="IPR053246">
    <property type="entry name" value="NS_splicing_regulatory_protein"/>
</dbReference>
<dbReference type="PANTHER" id="PTHR47845">
    <property type="entry name" value="NUCLEAR SPECKLE SPLICING REGULATORY PROTEIN 1 HOMOLOG"/>
    <property type="match status" value="1"/>
</dbReference>
<evidence type="ECO:0000259" key="4">
    <source>
        <dbReference type="Pfam" id="PF09745"/>
    </source>
</evidence>
<protein>
    <recommendedName>
        <fullName evidence="4">Nuclear speckle splicing regulatory protein 1 N-terminal domain-containing protein</fullName>
    </recommendedName>
</protein>
<feature type="compositionally biased region" description="Basic and acidic residues" evidence="3">
    <location>
        <begin position="147"/>
        <end position="168"/>
    </location>
</feature>
<feature type="region of interest" description="Disordered" evidence="3">
    <location>
        <begin position="1"/>
        <end position="60"/>
    </location>
</feature>
<dbReference type="AlphaFoldDB" id="A0A0M8MNB5"/>
<reference evidence="5 6" key="1">
    <citation type="submission" date="2015-07" db="EMBL/GenBank/DDBJ databases">
        <title>Draft Genome Sequence of Malassezia furfur CBS1878 and Malassezia pachydermatis CBS1879.</title>
        <authorList>
            <person name="Triana S."/>
            <person name="Ohm R."/>
            <person name="Gonzalez A."/>
            <person name="DeCock H."/>
            <person name="Restrepo S."/>
            <person name="Celis A."/>
        </authorList>
    </citation>
    <scope>NUCLEOTIDE SEQUENCE [LARGE SCALE GENOMIC DNA]</scope>
    <source>
        <strain evidence="5 6">CBS 1879</strain>
    </source>
</reference>
<feature type="region of interest" description="Disordered" evidence="3">
    <location>
        <begin position="82"/>
        <end position="101"/>
    </location>
</feature>
<feature type="region of interest" description="Disordered" evidence="3">
    <location>
        <begin position="147"/>
        <end position="172"/>
    </location>
</feature>
<keyword evidence="6" id="KW-1185">Reference proteome</keyword>
<evidence type="ECO:0000256" key="2">
    <source>
        <dbReference type="ARBA" id="ARBA00023054"/>
    </source>
</evidence>
<feature type="region of interest" description="Disordered" evidence="3">
    <location>
        <begin position="246"/>
        <end position="273"/>
    </location>
</feature>
<dbReference type="VEuPathDB" id="FungiDB:Malapachy_0731"/>
<evidence type="ECO:0000313" key="6">
    <source>
        <dbReference type="Proteomes" id="UP000037751"/>
    </source>
</evidence>
<dbReference type="InterPro" id="IPR018612">
    <property type="entry name" value="NSRP1_N"/>
</dbReference>
<dbReference type="EMBL" id="LGAV01000003">
    <property type="protein sequence ID" value="KOS15028.1"/>
    <property type="molecule type" value="Genomic_DNA"/>
</dbReference>
<feature type="domain" description="Nuclear speckle splicing regulatory protein 1 N-terminal" evidence="4">
    <location>
        <begin position="54"/>
        <end position="169"/>
    </location>
</feature>
<evidence type="ECO:0000256" key="3">
    <source>
        <dbReference type="SAM" id="MobiDB-lite"/>
    </source>
</evidence>
<gene>
    <name evidence="5" type="ORF">Malapachy_0731</name>
</gene>